<feature type="domain" description="Tr-type G" evidence="11">
    <location>
        <begin position="10"/>
        <end position="204"/>
    </location>
</feature>
<keyword evidence="10" id="KW-0479">Metal-binding</keyword>
<dbReference type="CDD" id="cd01884">
    <property type="entry name" value="EF_Tu"/>
    <property type="match status" value="1"/>
</dbReference>
<feature type="binding site" evidence="10">
    <location>
        <begin position="19"/>
        <end position="26"/>
    </location>
    <ligand>
        <name>GTP</name>
        <dbReference type="ChEBI" id="CHEBI:37565"/>
    </ligand>
</feature>
<evidence type="ECO:0000256" key="7">
    <source>
        <dbReference type="ARBA" id="ARBA00022917"/>
    </source>
</evidence>
<dbReference type="GO" id="GO:0003746">
    <property type="term" value="F:translation elongation factor activity"/>
    <property type="evidence" value="ECO:0007669"/>
    <property type="project" value="UniProtKB-UniRule"/>
</dbReference>
<dbReference type="RefSeq" id="WP_148977003.1">
    <property type="nucleotide sequence ID" value="NZ_JBNIKT010000024.1"/>
</dbReference>
<dbReference type="SUPFAM" id="SSF50447">
    <property type="entry name" value="Translation proteins"/>
    <property type="match status" value="1"/>
</dbReference>
<name>A0A5D4QUI7_9BACI</name>
<dbReference type="SUPFAM" id="SSF52540">
    <property type="entry name" value="P-loop containing nucleoside triphosphate hydrolases"/>
    <property type="match status" value="1"/>
</dbReference>
<keyword evidence="5 10" id="KW-0378">Hydrolase</keyword>
<keyword evidence="6 10" id="KW-0460">Magnesium</keyword>
<keyword evidence="8 10" id="KW-0342">GTP-binding</keyword>
<dbReference type="EMBL" id="VTER01000018">
    <property type="protein sequence ID" value="TYS41544.1"/>
    <property type="molecule type" value="Genomic_DNA"/>
</dbReference>
<evidence type="ECO:0000259" key="11">
    <source>
        <dbReference type="PROSITE" id="PS51722"/>
    </source>
</evidence>
<dbReference type="Gene3D" id="2.40.30.10">
    <property type="entry name" value="Translation factors"/>
    <property type="match status" value="2"/>
</dbReference>
<evidence type="ECO:0000256" key="3">
    <source>
        <dbReference type="ARBA" id="ARBA00022741"/>
    </source>
</evidence>
<evidence type="ECO:0000313" key="13">
    <source>
        <dbReference type="Proteomes" id="UP000322139"/>
    </source>
</evidence>
<dbReference type="GO" id="GO:0005525">
    <property type="term" value="F:GTP binding"/>
    <property type="evidence" value="ECO:0007669"/>
    <property type="project" value="UniProtKB-UniRule"/>
</dbReference>
<organism evidence="12 13">
    <name type="scientific">Bacillus infantis</name>
    <dbReference type="NCBI Taxonomy" id="324767"/>
    <lineage>
        <taxon>Bacteria</taxon>
        <taxon>Bacillati</taxon>
        <taxon>Bacillota</taxon>
        <taxon>Bacilli</taxon>
        <taxon>Bacillales</taxon>
        <taxon>Bacillaceae</taxon>
        <taxon>Bacillus</taxon>
    </lineage>
</organism>
<evidence type="ECO:0000313" key="12">
    <source>
        <dbReference type="EMBL" id="TYS41544.1"/>
    </source>
</evidence>
<dbReference type="HAMAP" id="MF_00118_B">
    <property type="entry name" value="EF_Tu_B"/>
    <property type="match status" value="1"/>
</dbReference>
<dbReference type="Proteomes" id="UP000322139">
    <property type="component" value="Unassembled WGS sequence"/>
</dbReference>
<keyword evidence="3 10" id="KW-0547">Nucleotide-binding</keyword>
<dbReference type="SUPFAM" id="SSF50465">
    <property type="entry name" value="EF-Tu/eEF-1alpha/eIF2-gamma C-terminal domain"/>
    <property type="match status" value="1"/>
</dbReference>
<dbReference type="EC" id="3.6.5.3" evidence="10"/>
<dbReference type="AlphaFoldDB" id="A0A5D4QUI7"/>
<dbReference type="PANTHER" id="PTHR43721">
    <property type="entry name" value="ELONGATION FACTOR TU-RELATED"/>
    <property type="match status" value="1"/>
</dbReference>
<dbReference type="CDD" id="cd03697">
    <property type="entry name" value="EFTU_II"/>
    <property type="match status" value="1"/>
</dbReference>
<keyword evidence="4 10" id="KW-0251">Elongation factor</keyword>
<dbReference type="PANTHER" id="PTHR43721:SF22">
    <property type="entry name" value="ELONGATION FACTOR TU, MITOCHONDRIAL"/>
    <property type="match status" value="1"/>
</dbReference>
<feature type="binding site" evidence="10">
    <location>
        <begin position="136"/>
        <end position="139"/>
    </location>
    <ligand>
        <name>GTP</name>
        <dbReference type="ChEBI" id="CHEBI:37565"/>
    </ligand>
</feature>
<evidence type="ECO:0000256" key="4">
    <source>
        <dbReference type="ARBA" id="ARBA00022768"/>
    </source>
</evidence>
<dbReference type="InterPro" id="IPR004161">
    <property type="entry name" value="EFTu-like_2"/>
</dbReference>
<dbReference type="CDD" id="cd03707">
    <property type="entry name" value="EFTU_III"/>
    <property type="match status" value="1"/>
</dbReference>
<evidence type="ECO:0000256" key="10">
    <source>
        <dbReference type="HAMAP-Rule" id="MF_00118"/>
    </source>
</evidence>
<protein>
    <recommendedName>
        <fullName evidence="9 10">Elongation factor Tu</fullName>
        <shortName evidence="10">EF-Tu</shortName>
        <ecNumber evidence="10">3.6.5.3</ecNumber>
    </recommendedName>
</protein>
<dbReference type="InterPro" id="IPR041709">
    <property type="entry name" value="EF-Tu_GTP-bd"/>
</dbReference>
<dbReference type="InterPro" id="IPR009001">
    <property type="entry name" value="Transl_elong_EF1A/Init_IF2_C"/>
</dbReference>
<feature type="binding site" evidence="10">
    <location>
        <begin position="81"/>
        <end position="85"/>
    </location>
    <ligand>
        <name>GTP</name>
        <dbReference type="ChEBI" id="CHEBI:37565"/>
    </ligand>
</feature>
<feature type="binding site" evidence="10">
    <location>
        <position position="26"/>
    </location>
    <ligand>
        <name>Mg(2+)</name>
        <dbReference type="ChEBI" id="CHEBI:18420"/>
    </ligand>
</feature>
<dbReference type="Pfam" id="PF03143">
    <property type="entry name" value="GTP_EFTU_D3"/>
    <property type="match status" value="1"/>
</dbReference>
<reference evidence="12 13" key="1">
    <citation type="submission" date="2019-08" db="EMBL/GenBank/DDBJ databases">
        <title>Bacillus genomes from the desert of Cuatro Cienegas, Coahuila.</title>
        <authorList>
            <person name="Olmedo-Alvarez G."/>
        </authorList>
    </citation>
    <scope>NUCLEOTIDE SEQUENCE [LARGE SCALE GENOMIC DNA]</scope>
    <source>
        <strain evidence="12 13">CH446_14T</strain>
    </source>
</reference>
<dbReference type="InterPro" id="IPR004160">
    <property type="entry name" value="Transl_elong_EFTu/EF1A_C"/>
</dbReference>
<comment type="function">
    <text evidence="10">GTP hydrolase that promotes the GTP-dependent binding of aminoacyl-tRNA to the A-site of ribosomes during protein biosynthesis.</text>
</comment>
<keyword evidence="2 10" id="KW-0963">Cytoplasm</keyword>
<comment type="caution">
    <text evidence="12">The sequence shown here is derived from an EMBL/GenBank/DDBJ whole genome shotgun (WGS) entry which is preliminary data.</text>
</comment>
<dbReference type="InterPro" id="IPR000795">
    <property type="entry name" value="T_Tr_GTP-bd_dom"/>
</dbReference>
<dbReference type="GO" id="GO:0005829">
    <property type="term" value="C:cytosol"/>
    <property type="evidence" value="ECO:0007669"/>
    <property type="project" value="TreeGrafter"/>
</dbReference>
<dbReference type="InterPro" id="IPR050055">
    <property type="entry name" value="EF-Tu_GTPase"/>
</dbReference>
<dbReference type="NCBIfam" id="NF009373">
    <property type="entry name" value="PRK12736.1"/>
    <property type="match status" value="1"/>
</dbReference>
<dbReference type="InterPro" id="IPR005225">
    <property type="entry name" value="Small_GTP-bd"/>
</dbReference>
<dbReference type="PROSITE" id="PS00301">
    <property type="entry name" value="G_TR_1"/>
    <property type="match status" value="1"/>
</dbReference>
<sequence length="395" mass="43069">MGKAKFDRSKPHVNIGTIGHVDHGKTTLTAAITTVLSKTGGAEARAYDQIDGAPEERERGITISTAHVEYETASRHYAHVDCPGHADYVKNMITGAAQMDGGILVVSASDGPMPQTREHILLSRQVGVPYLVVFMNKCDMVDDEELLELVEMEIRDLLSEYEFPGDDIPVIKGSALKALEGDAAWEEKINELMAAVDEYIPTPTRDTDKPFMMPVEDVFSITGRGTVATGRVERGQVKVGDVIEIIGLTEEPKSTTVTGVEMFRKLLDFAEAGDNIGALLRGVAREDIQRGQVLAKPGSITPHVKFKAEVYVLSKEEGGRHTPFFTNYRPQFYFRTTDVTGICNLPEGVEMVMPGDNIEMTVELIAPIAIEEGTKFSIREGGRTVGAGVVATITE</sequence>
<dbReference type="PROSITE" id="PS51722">
    <property type="entry name" value="G_TR_2"/>
    <property type="match status" value="1"/>
</dbReference>
<evidence type="ECO:0000256" key="2">
    <source>
        <dbReference type="ARBA" id="ARBA00022490"/>
    </source>
</evidence>
<comment type="subunit">
    <text evidence="10">Monomer.</text>
</comment>
<comment type="catalytic activity">
    <reaction evidence="10">
        <text>GTP + H2O = GDP + phosphate + H(+)</text>
        <dbReference type="Rhea" id="RHEA:19669"/>
        <dbReference type="ChEBI" id="CHEBI:15377"/>
        <dbReference type="ChEBI" id="CHEBI:15378"/>
        <dbReference type="ChEBI" id="CHEBI:37565"/>
        <dbReference type="ChEBI" id="CHEBI:43474"/>
        <dbReference type="ChEBI" id="CHEBI:58189"/>
        <dbReference type="EC" id="3.6.5.3"/>
    </reaction>
</comment>
<dbReference type="NCBIfam" id="TIGR00485">
    <property type="entry name" value="EF-Tu"/>
    <property type="match status" value="1"/>
</dbReference>
<dbReference type="FunFam" id="2.40.30.10:FF:000001">
    <property type="entry name" value="Elongation factor Tu"/>
    <property type="match status" value="1"/>
</dbReference>
<dbReference type="GO" id="GO:0003924">
    <property type="term" value="F:GTPase activity"/>
    <property type="evidence" value="ECO:0007669"/>
    <property type="project" value="UniProtKB-UniRule"/>
</dbReference>
<evidence type="ECO:0000256" key="5">
    <source>
        <dbReference type="ARBA" id="ARBA00022801"/>
    </source>
</evidence>
<dbReference type="InterPro" id="IPR004541">
    <property type="entry name" value="Transl_elong_EFTu/EF1A_bac/org"/>
</dbReference>
<comment type="subcellular location">
    <subcellularLocation>
        <location evidence="10">Cytoplasm</location>
    </subcellularLocation>
</comment>
<dbReference type="Pfam" id="PF00009">
    <property type="entry name" value="GTP_EFTU"/>
    <property type="match status" value="1"/>
</dbReference>
<dbReference type="NCBIfam" id="NF009372">
    <property type="entry name" value="PRK12735.1"/>
    <property type="match status" value="1"/>
</dbReference>
<dbReference type="Pfam" id="PF03144">
    <property type="entry name" value="GTP_EFTU_D2"/>
    <property type="match status" value="1"/>
</dbReference>
<dbReference type="InterPro" id="IPR009000">
    <property type="entry name" value="Transl_B-barrel_sf"/>
</dbReference>
<evidence type="ECO:0000256" key="1">
    <source>
        <dbReference type="ARBA" id="ARBA00007249"/>
    </source>
</evidence>
<evidence type="ECO:0000256" key="6">
    <source>
        <dbReference type="ARBA" id="ARBA00022842"/>
    </source>
</evidence>
<dbReference type="Gene3D" id="3.40.50.300">
    <property type="entry name" value="P-loop containing nucleotide triphosphate hydrolases"/>
    <property type="match status" value="1"/>
</dbReference>
<dbReference type="InterPro" id="IPR033720">
    <property type="entry name" value="EFTU_2"/>
</dbReference>
<dbReference type="InterPro" id="IPR027417">
    <property type="entry name" value="P-loop_NTPase"/>
</dbReference>
<dbReference type="GO" id="GO:0000287">
    <property type="term" value="F:magnesium ion binding"/>
    <property type="evidence" value="ECO:0007669"/>
    <property type="project" value="UniProtKB-UniRule"/>
</dbReference>
<accession>A0A5D4QUI7</accession>
<keyword evidence="7 10" id="KW-0648">Protein biosynthesis</keyword>
<proteinExistence type="inferred from homology"/>
<dbReference type="NCBIfam" id="TIGR00231">
    <property type="entry name" value="small_GTP"/>
    <property type="match status" value="1"/>
</dbReference>
<dbReference type="PRINTS" id="PR00315">
    <property type="entry name" value="ELONGATNFCT"/>
</dbReference>
<gene>
    <name evidence="10 12" type="primary">tuf</name>
    <name evidence="12" type="ORF">FZD51_23895</name>
</gene>
<dbReference type="InterPro" id="IPR031157">
    <property type="entry name" value="G_TR_CS"/>
</dbReference>
<evidence type="ECO:0000256" key="8">
    <source>
        <dbReference type="ARBA" id="ARBA00023134"/>
    </source>
</evidence>
<evidence type="ECO:0000256" key="9">
    <source>
        <dbReference type="ARBA" id="ARBA00029554"/>
    </source>
</evidence>
<comment type="similarity">
    <text evidence="1 10">Belongs to the TRAFAC class translation factor GTPase superfamily. Classic translation factor GTPase family. EF-Tu/EF-1A subfamily.</text>
</comment>
<dbReference type="NCBIfam" id="NF000766">
    <property type="entry name" value="PRK00049.1"/>
    <property type="match status" value="1"/>
</dbReference>
<dbReference type="FunFam" id="3.40.50.300:FF:000003">
    <property type="entry name" value="Elongation factor Tu"/>
    <property type="match status" value="1"/>
</dbReference>